<dbReference type="Gene3D" id="3.90.1200.10">
    <property type="match status" value="1"/>
</dbReference>
<gene>
    <name evidence="3" type="ORF">NS331_12370</name>
</gene>
<dbReference type="OrthoDB" id="9800774at2"/>
<dbReference type="PANTHER" id="PTHR21064">
    <property type="entry name" value="AMINOGLYCOSIDE PHOSPHOTRANSFERASE DOMAIN-CONTAINING PROTEIN-RELATED"/>
    <property type="match status" value="1"/>
</dbReference>
<dbReference type="InterPro" id="IPR011009">
    <property type="entry name" value="Kinase-like_dom_sf"/>
</dbReference>
<comment type="similarity">
    <text evidence="1">Belongs to the pseudomonas-type ThrB family.</text>
</comment>
<dbReference type="PANTHER" id="PTHR21064:SF6">
    <property type="entry name" value="AMINOGLYCOSIDE PHOSPHOTRANSFERASE DOMAIN-CONTAINING PROTEIN"/>
    <property type="match status" value="1"/>
</dbReference>
<keyword evidence="3" id="KW-0418">Kinase</keyword>
<dbReference type="PATRIC" id="fig|433924.3.peg.4528"/>
<dbReference type="GO" id="GO:0009088">
    <property type="term" value="P:threonine biosynthetic process"/>
    <property type="evidence" value="ECO:0007669"/>
    <property type="project" value="TreeGrafter"/>
</dbReference>
<dbReference type="SUPFAM" id="SSF56112">
    <property type="entry name" value="Protein kinase-like (PK-like)"/>
    <property type="match status" value="1"/>
</dbReference>
<feature type="domain" description="Aminoglycoside phosphotransferase" evidence="2">
    <location>
        <begin position="46"/>
        <end position="279"/>
    </location>
</feature>
<dbReference type="InterPro" id="IPR050249">
    <property type="entry name" value="Pseudomonas-type_ThrB"/>
</dbReference>
<evidence type="ECO:0000313" key="4">
    <source>
        <dbReference type="Proteomes" id="UP000072741"/>
    </source>
</evidence>
<sequence>MTSAGPCDPELVPAHTTVAAASVAAWVRRHYGLAVEHCVLIRRGLNDNYALRVQGGARHVARLYTIRPRGPFNIEFETALLAHLQRRGVGVAAPVATAAGGTHVALQCPEGRRALVLFRHADGAVPDALDEFAATGEALACMHAAARDYAGPPSLYALDGHGLAGRTLAYLKAYPGLDAGVLASYESLIGALLDQLAAAQPGLTRVLCHGDTHGFNNHVVADEAGGKRAVLFDFDDAGPGFLAYDLAVMPWSYLVRKGLREADDVLRERWAHYLAGYRAAGGVVGDADRAALPLFIQLRHLWNLGEGVSRLHHWGTSVAPEDWLRRQVEVMAAWKTLDLAPPAGAAAAP</sequence>
<dbReference type="EMBL" id="LDSL01000071">
    <property type="protein sequence ID" value="KTT21245.1"/>
    <property type="molecule type" value="Genomic_DNA"/>
</dbReference>
<reference evidence="3 4" key="1">
    <citation type="journal article" date="2016" name="Front. Microbiol.">
        <title>Genomic Resource of Rice Seed Associated Bacteria.</title>
        <authorList>
            <person name="Midha S."/>
            <person name="Bansal K."/>
            <person name="Sharma S."/>
            <person name="Kumar N."/>
            <person name="Patil P.P."/>
            <person name="Chaudhry V."/>
            <person name="Patil P.B."/>
        </authorList>
    </citation>
    <scope>NUCLEOTIDE SEQUENCE [LARGE SCALE GENOMIC DNA]</scope>
    <source>
        <strain evidence="3 4">NS331</strain>
    </source>
</reference>
<dbReference type="InterPro" id="IPR002575">
    <property type="entry name" value="Aminoglycoside_PTrfase"/>
</dbReference>
<proteinExistence type="inferred from homology"/>
<protein>
    <submittedName>
        <fullName evidence="3">Kinase</fullName>
    </submittedName>
</protein>
<dbReference type="Pfam" id="PF01636">
    <property type="entry name" value="APH"/>
    <property type="match status" value="1"/>
</dbReference>
<accession>A0A147GUB9</accession>
<dbReference type="AlphaFoldDB" id="A0A147GUB9"/>
<organism evidence="3 4">
    <name type="scientific">Pseudacidovorax intermedius</name>
    <dbReference type="NCBI Taxonomy" id="433924"/>
    <lineage>
        <taxon>Bacteria</taxon>
        <taxon>Pseudomonadati</taxon>
        <taxon>Pseudomonadota</taxon>
        <taxon>Betaproteobacteria</taxon>
        <taxon>Burkholderiales</taxon>
        <taxon>Comamonadaceae</taxon>
        <taxon>Pseudacidovorax</taxon>
    </lineage>
</organism>
<evidence type="ECO:0000259" key="2">
    <source>
        <dbReference type="Pfam" id="PF01636"/>
    </source>
</evidence>
<dbReference type="Gene3D" id="3.30.200.20">
    <property type="entry name" value="Phosphorylase Kinase, domain 1"/>
    <property type="match status" value="1"/>
</dbReference>
<name>A0A147GUB9_9BURK</name>
<dbReference type="GO" id="GO:0004413">
    <property type="term" value="F:homoserine kinase activity"/>
    <property type="evidence" value="ECO:0007669"/>
    <property type="project" value="TreeGrafter"/>
</dbReference>
<comment type="caution">
    <text evidence="3">The sequence shown here is derived from an EMBL/GenBank/DDBJ whole genome shotgun (WGS) entry which is preliminary data.</text>
</comment>
<evidence type="ECO:0000313" key="3">
    <source>
        <dbReference type="EMBL" id="KTT21245.1"/>
    </source>
</evidence>
<keyword evidence="3" id="KW-0808">Transferase</keyword>
<keyword evidence="4" id="KW-1185">Reference proteome</keyword>
<dbReference type="RefSeq" id="WP_058642294.1">
    <property type="nucleotide sequence ID" value="NZ_LDSL01000071.1"/>
</dbReference>
<dbReference type="Proteomes" id="UP000072741">
    <property type="component" value="Unassembled WGS sequence"/>
</dbReference>
<evidence type="ECO:0000256" key="1">
    <source>
        <dbReference type="ARBA" id="ARBA00038240"/>
    </source>
</evidence>